<proteinExistence type="predicted"/>
<evidence type="ECO:0000313" key="3">
    <source>
        <dbReference type="Proteomes" id="UP000196778"/>
    </source>
</evidence>
<organism evidence="2 3">
    <name type="scientific">Mycetocola reblochoni REB411</name>
    <dbReference type="NCBI Taxonomy" id="1255698"/>
    <lineage>
        <taxon>Bacteria</taxon>
        <taxon>Bacillati</taxon>
        <taxon>Actinomycetota</taxon>
        <taxon>Actinomycetes</taxon>
        <taxon>Micrococcales</taxon>
        <taxon>Microbacteriaceae</taxon>
        <taxon>Mycetocola</taxon>
    </lineage>
</organism>
<reference evidence="3" key="1">
    <citation type="submission" date="2017-02" db="EMBL/GenBank/DDBJ databases">
        <authorList>
            <person name="Dridi B."/>
        </authorList>
    </citation>
    <scope>NUCLEOTIDE SEQUENCE [LARGE SCALE GENOMIC DNA]</scope>
    <source>
        <strain evidence="3">EB411</strain>
    </source>
</reference>
<feature type="compositionally biased region" description="Basic and acidic residues" evidence="1">
    <location>
        <begin position="1"/>
        <end position="23"/>
    </location>
</feature>
<dbReference type="AlphaFoldDB" id="A0A1R4IMD2"/>
<evidence type="ECO:0000313" key="2">
    <source>
        <dbReference type="EMBL" id="SJN21036.1"/>
    </source>
</evidence>
<evidence type="ECO:0000256" key="1">
    <source>
        <dbReference type="SAM" id="MobiDB-lite"/>
    </source>
</evidence>
<keyword evidence="3" id="KW-1185">Reference proteome</keyword>
<name>A0A1R4IMD2_9MICO</name>
<dbReference type="EMBL" id="FUKR01000016">
    <property type="protein sequence ID" value="SJN21036.1"/>
    <property type="molecule type" value="Genomic_DNA"/>
</dbReference>
<accession>A0A1R4IMD2</accession>
<sequence>MLGYDRDPVPEASREHHDRRPKQNDPSSGSSTGHRVVFGGE</sequence>
<feature type="region of interest" description="Disordered" evidence="1">
    <location>
        <begin position="1"/>
        <end position="41"/>
    </location>
</feature>
<feature type="compositionally biased region" description="Polar residues" evidence="1">
    <location>
        <begin position="24"/>
        <end position="33"/>
    </location>
</feature>
<protein>
    <submittedName>
        <fullName evidence="2">Uncharacterized protein</fullName>
    </submittedName>
</protein>
<gene>
    <name evidence="2" type="ORF">FM119_02575</name>
</gene>
<dbReference type="Proteomes" id="UP000196778">
    <property type="component" value="Unassembled WGS sequence"/>
</dbReference>